<name>A0A7G2C8A1_9TRYP</name>
<proteinExistence type="predicted"/>
<dbReference type="PANTHER" id="PTHR46817">
    <property type="entry name" value="PHOSPHOINOSITIDE PHOSPHATASE SAC9-RELATED"/>
    <property type="match status" value="1"/>
</dbReference>
<reference evidence="1 2" key="1">
    <citation type="submission" date="2020-08" db="EMBL/GenBank/DDBJ databases">
        <authorList>
            <person name="Newling K."/>
            <person name="Davey J."/>
            <person name="Forrester S."/>
        </authorList>
    </citation>
    <scope>NUCLEOTIDE SEQUENCE [LARGE SCALE GENOMIC DNA]</scope>
    <source>
        <strain evidence="2">Crithidia deanei Carvalho (ATCC PRA-265)</strain>
    </source>
</reference>
<accession>A0A7G2C8A1</accession>
<dbReference type="AlphaFoldDB" id="A0A7G2C8A1"/>
<gene>
    <name evidence="1" type="ORF">ADEAN_000277900</name>
</gene>
<organism evidence="1 2">
    <name type="scientific">Angomonas deanei</name>
    <dbReference type="NCBI Taxonomy" id="59799"/>
    <lineage>
        <taxon>Eukaryota</taxon>
        <taxon>Discoba</taxon>
        <taxon>Euglenozoa</taxon>
        <taxon>Kinetoplastea</taxon>
        <taxon>Metakinetoplastina</taxon>
        <taxon>Trypanosomatida</taxon>
        <taxon>Trypanosomatidae</taxon>
        <taxon>Strigomonadinae</taxon>
        <taxon>Angomonas</taxon>
    </lineage>
</organism>
<dbReference type="EMBL" id="LR877148">
    <property type="protein sequence ID" value="CAD2215324.1"/>
    <property type="molecule type" value="Genomic_DNA"/>
</dbReference>
<dbReference type="OrthoDB" id="405996at2759"/>
<dbReference type="VEuPathDB" id="TriTrypDB:ADEAN_000277900"/>
<dbReference type="Proteomes" id="UP000515908">
    <property type="component" value="Chromosome 04"/>
</dbReference>
<protein>
    <submittedName>
        <fullName evidence="1">Uncharacterized protein</fullName>
    </submittedName>
</protein>
<dbReference type="PANTHER" id="PTHR46817:SF1">
    <property type="entry name" value="SAC DOMAIN-CONTAINING PROTEIN"/>
    <property type="match status" value="1"/>
</dbReference>
<keyword evidence="2" id="KW-1185">Reference proteome</keyword>
<sequence>MSLGMIRTDGSVDRLVSQTRFVRINCADSLDRTNLGCYFTCLQVSIAMLLTLQVPFGAFEDKRPIPPLQDIEDGDYGSTLYSDPVPGAKQVVPQPYLNVWNDARNAKRVPAAIVRTLAEIFAHNGDCVAMLYTSSAAMHGNILRGVADMKMGSHNAVIATQRKYENAFEDGKKFRSIEILLGRNLDVHYKSFSPIYLTRPIPYNRWNTALVVQSLPADCTSDDVDKAIRSCWDQGVIPQLLANNIAPIESSALCLVISLQSRNSKDSEVATVVEQSIPTSSPSTSEGGRFPQTSNSGGLAVVEFDENLCSVVNAPALLRQQGCLIVNGCRCIMASYAYPINFNGDNSGNGYVKQVGTSLKKGFKTFMRNL</sequence>
<evidence type="ECO:0000313" key="2">
    <source>
        <dbReference type="Proteomes" id="UP000515908"/>
    </source>
</evidence>
<evidence type="ECO:0000313" key="1">
    <source>
        <dbReference type="EMBL" id="CAD2215324.1"/>
    </source>
</evidence>